<feature type="compositionally biased region" description="Acidic residues" evidence="2">
    <location>
        <begin position="22"/>
        <end position="41"/>
    </location>
</feature>
<proteinExistence type="inferred from homology"/>
<dbReference type="InterPro" id="IPR046757">
    <property type="entry name" value="YL1_N"/>
</dbReference>
<dbReference type="Pfam" id="PF05764">
    <property type="entry name" value="YL1"/>
    <property type="match status" value="1"/>
</dbReference>
<evidence type="ECO:0000313" key="4">
    <source>
        <dbReference type="EMBL" id="KAG2431782.1"/>
    </source>
</evidence>
<name>A0A835SR46_CHLIN</name>
<keyword evidence="5" id="KW-1185">Reference proteome</keyword>
<feature type="region of interest" description="Disordered" evidence="2">
    <location>
        <begin position="1"/>
        <end position="63"/>
    </location>
</feature>
<dbReference type="Pfam" id="PF08265">
    <property type="entry name" value="YL1_C"/>
    <property type="match status" value="1"/>
</dbReference>
<comment type="caution">
    <text evidence="4">The sequence shown here is derived from an EMBL/GenBank/DDBJ whole genome shotgun (WGS) entry which is preliminary data.</text>
</comment>
<accession>A0A835SR46</accession>
<dbReference type="PANTHER" id="PTHR13275:SF4">
    <property type="entry name" value="VACUOLAR PROTEIN SORTING-ASSOCIATED PROTEIN 72 HOMOLOG"/>
    <property type="match status" value="1"/>
</dbReference>
<feature type="region of interest" description="Disordered" evidence="2">
    <location>
        <begin position="283"/>
        <end position="316"/>
    </location>
</feature>
<sequence>MKPPGRPKAKPKPKPKVKKEESEEEDEGDEEGGDEDEEGEDGDTRPAKKPRIPREPIMYVAPTLRRSTVAKVAEAEMERQYKAKPARKPRAKNNSDWRPLTQQEMLAEAALNEIENTRSLKMLLAREEETKRKAQVVKKKNSGPSVKWRSRKGADGEEHTTLELVNAIVPPRWMQTSHAPPPPHPPVCCITGLPARYVDPRTRSSLANTLAFKRLRGGAGPLAPAMQQQLVMHHHMEQVAKQQQLDVDPTAPRVGTAAVSVLAPVGPHAALMEARRAQQQRREALAEQARAAAATAKGRGPGGAAADVGAPLDPPPAMPTTDLMALLVDVHRSLAAA</sequence>
<evidence type="ECO:0000256" key="1">
    <source>
        <dbReference type="ARBA" id="ARBA00006832"/>
    </source>
</evidence>
<dbReference type="OrthoDB" id="78296at2759"/>
<dbReference type="SMART" id="SM00993">
    <property type="entry name" value="YL1_C"/>
    <property type="match status" value="1"/>
</dbReference>
<evidence type="ECO:0000259" key="3">
    <source>
        <dbReference type="SMART" id="SM00993"/>
    </source>
</evidence>
<feature type="compositionally biased region" description="Low complexity" evidence="2">
    <location>
        <begin position="286"/>
        <end position="311"/>
    </location>
</feature>
<feature type="domain" description="Vps72/YL1 C-terminal" evidence="3">
    <location>
        <begin position="186"/>
        <end position="215"/>
    </location>
</feature>
<feature type="region of interest" description="Disordered" evidence="2">
    <location>
        <begin position="134"/>
        <end position="157"/>
    </location>
</feature>
<dbReference type="AlphaFoldDB" id="A0A835SR46"/>
<evidence type="ECO:0000256" key="2">
    <source>
        <dbReference type="SAM" id="MobiDB-lite"/>
    </source>
</evidence>
<dbReference type="GO" id="GO:0005634">
    <property type="term" value="C:nucleus"/>
    <property type="evidence" value="ECO:0007669"/>
    <property type="project" value="TreeGrafter"/>
</dbReference>
<protein>
    <recommendedName>
        <fullName evidence="3">Vps72/YL1 C-terminal domain-containing protein</fullName>
    </recommendedName>
</protein>
<comment type="similarity">
    <text evidence="1">Belongs to the VPS72/YL1 family.</text>
</comment>
<dbReference type="InterPro" id="IPR013272">
    <property type="entry name" value="Vps72/YL1_C"/>
</dbReference>
<dbReference type="PANTHER" id="PTHR13275">
    <property type="entry name" value="YL-1 PROTEIN TRANSCRIPTION FACTOR-LIKE 1"/>
    <property type="match status" value="1"/>
</dbReference>
<organism evidence="4 5">
    <name type="scientific">Chlamydomonas incerta</name>
    <dbReference type="NCBI Taxonomy" id="51695"/>
    <lineage>
        <taxon>Eukaryota</taxon>
        <taxon>Viridiplantae</taxon>
        <taxon>Chlorophyta</taxon>
        <taxon>core chlorophytes</taxon>
        <taxon>Chlorophyceae</taxon>
        <taxon>CS clade</taxon>
        <taxon>Chlamydomonadales</taxon>
        <taxon>Chlamydomonadaceae</taxon>
        <taxon>Chlamydomonas</taxon>
    </lineage>
</organism>
<reference evidence="4" key="1">
    <citation type="journal article" date="2020" name="bioRxiv">
        <title>Comparative genomics of Chlamydomonas.</title>
        <authorList>
            <person name="Craig R.J."/>
            <person name="Hasan A.R."/>
            <person name="Ness R.W."/>
            <person name="Keightley P.D."/>
        </authorList>
    </citation>
    <scope>NUCLEOTIDE SEQUENCE</scope>
    <source>
        <strain evidence="4">SAG 7.73</strain>
    </source>
</reference>
<dbReference type="Proteomes" id="UP000650467">
    <property type="component" value="Unassembled WGS sequence"/>
</dbReference>
<dbReference type="EMBL" id="JAEHOC010000023">
    <property type="protein sequence ID" value="KAG2431782.1"/>
    <property type="molecule type" value="Genomic_DNA"/>
</dbReference>
<evidence type="ECO:0000313" key="5">
    <source>
        <dbReference type="Proteomes" id="UP000650467"/>
    </source>
</evidence>
<gene>
    <name evidence="4" type="ORF">HXX76_009278</name>
</gene>
<feature type="compositionally biased region" description="Basic residues" evidence="2">
    <location>
        <begin position="1"/>
        <end position="17"/>
    </location>
</feature>